<keyword evidence="2 6" id="KW-0489">Methyltransferase</keyword>
<dbReference type="GO" id="GO:0032259">
    <property type="term" value="P:methylation"/>
    <property type="evidence" value="ECO:0007669"/>
    <property type="project" value="UniProtKB-KW"/>
</dbReference>
<evidence type="ECO:0000313" key="6">
    <source>
        <dbReference type="EMBL" id="PWK53876.1"/>
    </source>
</evidence>
<comment type="caution">
    <text evidence="6">The sequence shown here is derived from an EMBL/GenBank/DDBJ whole genome shotgun (WGS) entry which is preliminary data.</text>
</comment>
<evidence type="ECO:0000256" key="3">
    <source>
        <dbReference type="ARBA" id="ARBA00022679"/>
    </source>
</evidence>
<dbReference type="GO" id="GO:0008757">
    <property type="term" value="F:S-adenosylmethionine-dependent methyltransferase activity"/>
    <property type="evidence" value="ECO:0007669"/>
    <property type="project" value="InterPro"/>
</dbReference>
<dbReference type="Proteomes" id="UP000245790">
    <property type="component" value="Unassembled WGS sequence"/>
</dbReference>
<evidence type="ECO:0000256" key="4">
    <source>
        <dbReference type="ARBA" id="ARBA00025707"/>
    </source>
</evidence>
<keyword evidence="3" id="KW-0808">Transferase</keyword>
<dbReference type="SUPFAM" id="SSF53335">
    <property type="entry name" value="S-adenosyl-L-methionine-dependent methyltransferases"/>
    <property type="match status" value="1"/>
</dbReference>
<sequence>MAIKQNESALMQSKKTYWLPNIPHFLAKQACHPKGLFGRLFGKAMNKMNKESNQWVLTMLNLNTNDKVLEVGYGPGDGINRLSQIVTDGFIAGIDYSETMYHSAKSKNKQAIERGLVELSVGDAEKLPYESNFFDSMFCVHVLYFWQDPISVLKELIRTLKPAGKIALFIGDKEEMSGIKLTQTGVYNLYTLEEIVELLEESGFINVHYFQKCMSTGPLSQGICIVGEKAPC</sequence>
<accession>A0A316G1V4</accession>
<comment type="pathway">
    <text evidence="1">Lipid metabolism.</text>
</comment>
<comment type="pathway">
    <text evidence="4">Phospholipid metabolism.</text>
</comment>
<evidence type="ECO:0000256" key="1">
    <source>
        <dbReference type="ARBA" id="ARBA00005189"/>
    </source>
</evidence>
<proteinExistence type="predicted"/>
<dbReference type="InterPro" id="IPR029063">
    <property type="entry name" value="SAM-dependent_MTases_sf"/>
</dbReference>
<dbReference type="InterPro" id="IPR013216">
    <property type="entry name" value="Methyltransf_11"/>
</dbReference>
<dbReference type="AlphaFoldDB" id="A0A316G1V4"/>
<gene>
    <name evidence="6" type="ORF">C8D97_102266</name>
</gene>
<dbReference type="EMBL" id="QGGU01000002">
    <property type="protein sequence ID" value="PWK53876.1"/>
    <property type="molecule type" value="Genomic_DNA"/>
</dbReference>
<evidence type="ECO:0000256" key="2">
    <source>
        <dbReference type="ARBA" id="ARBA00022603"/>
    </source>
</evidence>
<organism evidence="6 7">
    <name type="scientific">Pleionea mediterranea</name>
    <dbReference type="NCBI Taxonomy" id="523701"/>
    <lineage>
        <taxon>Bacteria</taxon>
        <taxon>Pseudomonadati</taxon>
        <taxon>Pseudomonadota</taxon>
        <taxon>Gammaproteobacteria</taxon>
        <taxon>Oceanospirillales</taxon>
        <taxon>Pleioneaceae</taxon>
        <taxon>Pleionea</taxon>
    </lineage>
</organism>
<dbReference type="OrthoDB" id="9801363at2"/>
<keyword evidence="7" id="KW-1185">Reference proteome</keyword>
<evidence type="ECO:0000313" key="7">
    <source>
        <dbReference type="Proteomes" id="UP000245790"/>
    </source>
</evidence>
<name>A0A316G1V4_9GAMM</name>
<dbReference type="PANTHER" id="PTHR44307">
    <property type="entry name" value="PHOSPHOETHANOLAMINE METHYLTRANSFERASE"/>
    <property type="match status" value="1"/>
</dbReference>
<dbReference type="Gene3D" id="3.40.50.150">
    <property type="entry name" value="Vaccinia Virus protein VP39"/>
    <property type="match status" value="1"/>
</dbReference>
<dbReference type="Pfam" id="PF08241">
    <property type="entry name" value="Methyltransf_11"/>
    <property type="match status" value="1"/>
</dbReference>
<evidence type="ECO:0000259" key="5">
    <source>
        <dbReference type="Pfam" id="PF08241"/>
    </source>
</evidence>
<dbReference type="CDD" id="cd02440">
    <property type="entry name" value="AdoMet_MTases"/>
    <property type="match status" value="1"/>
</dbReference>
<dbReference type="PANTHER" id="PTHR44307:SF2">
    <property type="entry name" value="PHOSPHOETHANOLAMINE METHYLTRANSFERASE ISOFORM X1"/>
    <property type="match status" value="1"/>
</dbReference>
<dbReference type="RefSeq" id="WP_109761943.1">
    <property type="nucleotide sequence ID" value="NZ_QGGU01000002.1"/>
</dbReference>
<protein>
    <submittedName>
        <fullName evidence="6">Ubiquinone/menaquinone biosynthesis C-methylase UbiE</fullName>
    </submittedName>
</protein>
<keyword evidence="6" id="KW-0830">Ubiquinone</keyword>
<reference evidence="6 7" key="1">
    <citation type="submission" date="2018-05" db="EMBL/GenBank/DDBJ databases">
        <title>Genomic Encyclopedia of Type Strains, Phase IV (KMG-IV): sequencing the most valuable type-strain genomes for metagenomic binning, comparative biology and taxonomic classification.</title>
        <authorList>
            <person name="Goeker M."/>
        </authorList>
    </citation>
    <scope>NUCLEOTIDE SEQUENCE [LARGE SCALE GENOMIC DNA]</scope>
    <source>
        <strain evidence="6 7">DSM 25350</strain>
    </source>
</reference>
<feature type="domain" description="Methyltransferase type 11" evidence="5">
    <location>
        <begin position="69"/>
        <end position="167"/>
    </location>
</feature>